<evidence type="ECO:0000256" key="6">
    <source>
        <dbReference type="PROSITE-ProRule" id="PRU00206"/>
    </source>
</evidence>
<dbReference type="SMART" id="SM00005">
    <property type="entry name" value="DEATH"/>
    <property type="match status" value="1"/>
</dbReference>
<evidence type="ECO:0000256" key="7">
    <source>
        <dbReference type="SAM" id="Phobius"/>
    </source>
</evidence>
<feature type="domain" description="TNFR-Cys" evidence="10">
    <location>
        <begin position="77"/>
        <end position="117"/>
    </location>
</feature>
<feature type="disulfide bond" evidence="6">
    <location>
        <begin position="78"/>
        <end position="93"/>
    </location>
</feature>
<dbReference type="OrthoDB" id="9408020at2759"/>
<dbReference type="Proteomes" id="UP000504632">
    <property type="component" value="Chromosome 9"/>
</dbReference>
<reference evidence="12" key="1">
    <citation type="submission" date="2025-08" db="UniProtKB">
        <authorList>
            <consortium name="RefSeq"/>
        </authorList>
    </citation>
    <scope>IDENTIFICATION</scope>
</reference>
<protein>
    <submittedName>
        <fullName evidence="12">Tumor necrosis factor receptor superfamily member 1A</fullName>
    </submittedName>
</protein>
<accession>A0A6J2W9V1</accession>
<feature type="signal peptide" evidence="8">
    <location>
        <begin position="1"/>
        <end position="31"/>
    </location>
</feature>
<feature type="disulfide bond" evidence="6">
    <location>
        <begin position="136"/>
        <end position="154"/>
    </location>
</feature>
<dbReference type="GO" id="GO:0043120">
    <property type="term" value="F:tumor necrosis factor binding"/>
    <property type="evidence" value="ECO:0007669"/>
    <property type="project" value="TreeGrafter"/>
</dbReference>
<dbReference type="GO" id="GO:0006954">
    <property type="term" value="P:inflammatory response"/>
    <property type="evidence" value="ECO:0007669"/>
    <property type="project" value="TreeGrafter"/>
</dbReference>
<feature type="domain" description="Death" evidence="9">
    <location>
        <begin position="311"/>
        <end position="387"/>
    </location>
</feature>
<dbReference type="SUPFAM" id="SSF47986">
    <property type="entry name" value="DEATH domain"/>
    <property type="match status" value="1"/>
</dbReference>
<feature type="repeat" description="TNFR-Cys" evidence="6">
    <location>
        <begin position="118"/>
        <end position="154"/>
    </location>
</feature>
<evidence type="ECO:0000313" key="12">
    <source>
        <dbReference type="RefSeq" id="XP_030640697.1"/>
    </source>
</evidence>
<dbReference type="GO" id="GO:0005031">
    <property type="term" value="F:tumor necrosis factor receptor activity"/>
    <property type="evidence" value="ECO:0007669"/>
    <property type="project" value="TreeGrafter"/>
</dbReference>
<evidence type="ECO:0000313" key="11">
    <source>
        <dbReference type="Proteomes" id="UP000504632"/>
    </source>
</evidence>
<feature type="repeat" description="TNFR-Cys" evidence="6">
    <location>
        <begin position="77"/>
        <end position="117"/>
    </location>
</feature>
<evidence type="ECO:0000256" key="8">
    <source>
        <dbReference type="SAM" id="SignalP"/>
    </source>
</evidence>
<dbReference type="InterPro" id="IPR052493">
    <property type="entry name" value="TNFRSF1A"/>
</dbReference>
<keyword evidence="4 6" id="KW-1015">Disulfide bond</keyword>
<evidence type="ECO:0000256" key="5">
    <source>
        <dbReference type="ARBA" id="ARBA00023180"/>
    </source>
</evidence>
<dbReference type="CDD" id="cd08313">
    <property type="entry name" value="Death_TNFR1"/>
    <property type="match status" value="1"/>
</dbReference>
<keyword evidence="12" id="KW-0675">Receptor</keyword>
<comment type="caution">
    <text evidence="6">Lacks conserved residue(s) required for the propagation of feature annotation.</text>
</comment>
<dbReference type="GO" id="GO:0006915">
    <property type="term" value="P:apoptotic process"/>
    <property type="evidence" value="ECO:0007669"/>
    <property type="project" value="UniProtKB-KW"/>
</dbReference>
<dbReference type="RefSeq" id="XP_030640697.1">
    <property type="nucleotide sequence ID" value="XM_030784837.1"/>
</dbReference>
<dbReference type="InterPro" id="IPR001368">
    <property type="entry name" value="TNFR/NGFR_Cys_rich_reg"/>
</dbReference>
<feature type="repeat" description="TNFR-Cys" evidence="6">
    <location>
        <begin position="36"/>
        <end position="75"/>
    </location>
</feature>
<feature type="disulfide bond" evidence="6">
    <location>
        <begin position="53"/>
        <end position="66"/>
    </location>
</feature>
<organism evidence="11 12">
    <name type="scientific">Chanos chanos</name>
    <name type="common">Milkfish</name>
    <name type="synonym">Mugil chanos</name>
    <dbReference type="NCBI Taxonomy" id="29144"/>
    <lineage>
        <taxon>Eukaryota</taxon>
        <taxon>Metazoa</taxon>
        <taxon>Chordata</taxon>
        <taxon>Craniata</taxon>
        <taxon>Vertebrata</taxon>
        <taxon>Euteleostomi</taxon>
        <taxon>Actinopterygii</taxon>
        <taxon>Neopterygii</taxon>
        <taxon>Teleostei</taxon>
        <taxon>Ostariophysi</taxon>
        <taxon>Gonorynchiformes</taxon>
        <taxon>Chanidae</taxon>
        <taxon>Chanos</taxon>
    </lineage>
</organism>
<dbReference type="InterPro" id="IPR033994">
    <property type="entry name" value="TNFRSF1A_death"/>
</dbReference>
<dbReference type="Gene3D" id="1.10.533.10">
    <property type="entry name" value="Death Domain, Fas"/>
    <property type="match status" value="1"/>
</dbReference>
<dbReference type="Pfam" id="PF00020">
    <property type="entry name" value="TNFR_c6"/>
    <property type="match status" value="2"/>
</dbReference>
<evidence type="ECO:0000259" key="10">
    <source>
        <dbReference type="PROSITE" id="PS50050"/>
    </source>
</evidence>
<dbReference type="InterPro" id="IPR011029">
    <property type="entry name" value="DEATH-like_dom_sf"/>
</dbReference>
<keyword evidence="7" id="KW-0812">Transmembrane</keyword>
<feature type="disulfide bond" evidence="6">
    <location>
        <begin position="133"/>
        <end position="146"/>
    </location>
</feature>
<dbReference type="CTD" id="7132"/>
<keyword evidence="11" id="KW-1185">Reference proteome</keyword>
<feature type="domain" description="TNFR-Cys" evidence="10">
    <location>
        <begin position="118"/>
        <end position="154"/>
    </location>
</feature>
<dbReference type="PROSITE" id="PS50050">
    <property type="entry name" value="TNFR_NGFR_2"/>
    <property type="match status" value="3"/>
</dbReference>
<dbReference type="PANTHER" id="PTHR46861:SF1">
    <property type="entry name" value="TUMOR NECROSIS FACTOR RECEPTOR SUPERFAMILY MEMBER 1A"/>
    <property type="match status" value="1"/>
</dbReference>
<keyword evidence="2 8" id="KW-0732">Signal</keyword>
<evidence type="ECO:0000256" key="4">
    <source>
        <dbReference type="ARBA" id="ARBA00023157"/>
    </source>
</evidence>
<dbReference type="PANTHER" id="PTHR46861">
    <property type="entry name" value="TUMOR NECROSIS FACTOR RECEPTOR SUPERFAMILY MEMBER 1A"/>
    <property type="match status" value="1"/>
</dbReference>
<feature type="disulfide bond" evidence="6">
    <location>
        <begin position="37"/>
        <end position="52"/>
    </location>
</feature>
<evidence type="ECO:0000259" key="9">
    <source>
        <dbReference type="PROSITE" id="PS50017"/>
    </source>
</evidence>
<dbReference type="GO" id="GO:0043235">
    <property type="term" value="C:receptor complex"/>
    <property type="evidence" value="ECO:0007669"/>
    <property type="project" value="TreeGrafter"/>
</dbReference>
<evidence type="ECO:0000256" key="3">
    <source>
        <dbReference type="ARBA" id="ARBA00022737"/>
    </source>
</evidence>
<feature type="disulfide bond" evidence="6">
    <location>
        <begin position="99"/>
        <end position="117"/>
    </location>
</feature>
<dbReference type="GeneID" id="115821078"/>
<proteinExistence type="predicted"/>
<name>A0A6J2W9V1_CHACN</name>
<feature type="chain" id="PRO_5027056446" evidence="8">
    <location>
        <begin position="32"/>
        <end position="391"/>
    </location>
</feature>
<dbReference type="Pfam" id="PF00531">
    <property type="entry name" value="Death"/>
    <property type="match status" value="1"/>
</dbReference>
<keyword evidence="7" id="KW-1133">Transmembrane helix</keyword>
<gene>
    <name evidence="12" type="primary">tnfrsf1a</name>
</gene>
<evidence type="ECO:0000256" key="2">
    <source>
        <dbReference type="ARBA" id="ARBA00022729"/>
    </source>
</evidence>
<dbReference type="GO" id="GO:0045121">
    <property type="term" value="C:membrane raft"/>
    <property type="evidence" value="ECO:0007669"/>
    <property type="project" value="TreeGrafter"/>
</dbReference>
<dbReference type="InterPro" id="IPR000488">
    <property type="entry name" value="Death_dom"/>
</dbReference>
<dbReference type="AlphaFoldDB" id="A0A6J2W9V1"/>
<feature type="disulfide bond" evidence="6">
    <location>
        <begin position="96"/>
        <end position="109"/>
    </location>
</feature>
<feature type="transmembrane region" description="Helical" evidence="7">
    <location>
        <begin position="207"/>
        <end position="232"/>
    </location>
</feature>
<keyword evidence="3" id="KW-0677">Repeat</keyword>
<keyword evidence="1" id="KW-0053">Apoptosis</keyword>
<keyword evidence="5" id="KW-0325">Glycoprotein</keyword>
<feature type="domain" description="TNFR-Cys" evidence="10">
    <location>
        <begin position="36"/>
        <end position="75"/>
    </location>
</feature>
<dbReference type="SMART" id="SM00208">
    <property type="entry name" value="TNFR"/>
    <property type="match status" value="3"/>
</dbReference>
<dbReference type="PROSITE" id="PS50017">
    <property type="entry name" value="DEATH_DOMAIN"/>
    <property type="match status" value="1"/>
</dbReference>
<dbReference type="InParanoid" id="A0A6J2W9V1"/>
<sequence length="391" mass="43770">MENRRELGMQRGKARLYVVFLTILFAQSTGAIAVGSCKDNEYYRNDTGSGFCCDKCPPGYRLKEQCPGEGQRSVCEKCEAGYFLDKLNYFGNCFRCKRCKDLELEISPCEPHRDRVCGCKLEFYTKNNECKRCTRCGPGQKKIGGCTGANDTLCVCEDNHYPISSRYCRPVGNFSGCPYPSPSETTSVVQPSEPIPSTRPKNSQGHIGMVIALIGLGLGTVFALALAGYCTIKRFQKQIKSLFRPEKPRVPESSTEILISEPSSNERVCSVPVPALPPETETSRKLPDCVPRPIKTHQFIYSVLDVVPVGRFKELVRHLGVTEQDIDRAERDNRTFKEAQYQMLKVWADSSNGGGSNNLPRQLFQELMETLREMGLCACAEHIEKSYSTED</sequence>
<dbReference type="Gene3D" id="2.10.50.10">
    <property type="entry name" value="Tumor Necrosis Factor Receptor, subunit A, domain 2"/>
    <property type="match status" value="2"/>
</dbReference>
<evidence type="ECO:0000256" key="1">
    <source>
        <dbReference type="ARBA" id="ARBA00022703"/>
    </source>
</evidence>
<keyword evidence="7" id="KW-0472">Membrane</keyword>
<dbReference type="SUPFAM" id="SSF57586">
    <property type="entry name" value="TNF receptor-like"/>
    <property type="match status" value="2"/>
</dbReference>